<protein>
    <submittedName>
        <fullName evidence="7">Cytochrome P450 oxidoreductase</fullName>
    </submittedName>
</protein>
<evidence type="ECO:0000313" key="8">
    <source>
        <dbReference type="Proteomes" id="UP001287356"/>
    </source>
</evidence>
<keyword evidence="8" id="KW-1185">Reference proteome</keyword>
<reference evidence="7" key="1">
    <citation type="journal article" date="2023" name="Mol. Phylogenet. Evol.">
        <title>Genome-scale phylogeny and comparative genomics of the fungal order Sordariales.</title>
        <authorList>
            <person name="Hensen N."/>
            <person name="Bonometti L."/>
            <person name="Westerberg I."/>
            <person name="Brannstrom I.O."/>
            <person name="Guillou S."/>
            <person name="Cros-Aarteil S."/>
            <person name="Calhoun S."/>
            <person name="Haridas S."/>
            <person name="Kuo A."/>
            <person name="Mondo S."/>
            <person name="Pangilinan J."/>
            <person name="Riley R."/>
            <person name="LaButti K."/>
            <person name="Andreopoulos B."/>
            <person name="Lipzen A."/>
            <person name="Chen C."/>
            <person name="Yan M."/>
            <person name="Daum C."/>
            <person name="Ng V."/>
            <person name="Clum A."/>
            <person name="Steindorff A."/>
            <person name="Ohm R.A."/>
            <person name="Martin F."/>
            <person name="Silar P."/>
            <person name="Natvig D.O."/>
            <person name="Lalanne C."/>
            <person name="Gautier V."/>
            <person name="Ament-Velasquez S.L."/>
            <person name="Kruys A."/>
            <person name="Hutchinson M.I."/>
            <person name="Powell A.J."/>
            <person name="Barry K."/>
            <person name="Miller A.N."/>
            <person name="Grigoriev I.V."/>
            <person name="Debuchy R."/>
            <person name="Gladieux P."/>
            <person name="Hiltunen Thoren M."/>
            <person name="Johannesson H."/>
        </authorList>
    </citation>
    <scope>NUCLEOTIDE SEQUENCE</scope>
    <source>
        <strain evidence="7">CBS 958.72</strain>
    </source>
</reference>
<feature type="binding site" description="axial binding residue" evidence="6">
    <location>
        <position position="408"/>
    </location>
    <ligand>
        <name>heme</name>
        <dbReference type="ChEBI" id="CHEBI:30413"/>
    </ligand>
    <ligandPart>
        <name>Fe</name>
        <dbReference type="ChEBI" id="CHEBI:18248"/>
    </ligandPart>
</feature>
<name>A0AAE0KD26_9PEZI</name>
<dbReference type="Pfam" id="PF00067">
    <property type="entry name" value="p450"/>
    <property type="match status" value="1"/>
</dbReference>
<dbReference type="PANTHER" id="PTHR47582:SF1">
    <property type="entry name" value="P450, PUTATIVE (EUROFUNG)-RELATED"/>
    <property type="match status" value="1"/>
</dbReference>
<proteinExistence type="inferred from homology"/>
<evidence type="ECO:0000256" key="6">
    <source>
        <dbReference type="PIRSR" id="PIRSR602403-1"/>
    </source>
</evidence>
<dbReference type="PRINTS" id="PR00465">
    <property type="entry name" value="EP450IV"/>
</dbReference>
<dbReference type="Gene3D" id="1.10.630.10">
    <property type="entry name" value="Cytochrome P450"/>
    <property type="match status" value="1"/>
</dbReference>
<reference evidence="7" key="2">
    <citation type="submission" date="2023-06" db="EMBL/GenBank/DDBJ databases">
        <authorList>
            <consortium name="Lawrence Berkeley National Laboratory"/>
            <person name="Haridas S."/>
            <person name="Hensen N."/>
            <person name="Bonometti L."/>
            <person name="Westerberg I."/>
            <person name="Brannstrom I.O."/>
            <person name="Guillou S."/>
            <person name="Cros-Aarteil S."/>
            <person name="Calhoun S."/>
            <person name="Kuo A."/>
            <person name="Mondo S."/>
            <person name="Pangilinan J."/>
            <person name="Riley R."/>
            <person name="Labutti K."/>
            <person name="Andreopoulos B."/>
            <person name="Lipzen A."/>
            <person name="Chen C."/>
            <person name="Yanf M."/>
            <person name="Daum C."/>
            <person name="Ng V."/>
            <person name="Clum A."/>
            <person name="Steindorff A."/>
            <person name="Ohm R."/>
            <person name="Martin F."/>
            <person name="Silar P."/>
            <person name="Natvig D."/>
            <person name="Lalanne C."/>
            <person name="Gautier V."/>
            <person name="Ament-Velasquez S.L."/>
            <person name="Kruys A."/>
            <person name="Hutchinson M.I."/>
            <person name="Powell A.J."/>
            <person name="Barry K."/>
            <person name="Miller A.N."/>
            <person name="Grigoriev I.V."/>
            <person name="Debuchy R."/>
            <person name="Gladieux P."/>
            <person name="Thoren M.H."/>
            <person name="Johannesson H."/>
        </authorList>
    </citation>
    <scope>NUCLEOTIDE SEQUENCE</scope>
    <source>
        <strain evidence="7">CBS 958.72</strain>
    </source>
</reference>
<evidence type="ECO:0000256" key="2">
    <source>
        <dbReference type="ARBA" id="ARBA00010617"/>
    </source>
</evidence>
<keyword evidence="3 6" id="KW-0479">Metal-binding</keyword>
<dbReference type="GO" id="GO:0005506">
    <property type="term" value="F:iron ion binding"/>
    <property type="evidence" value="ECO:0007669"/>
    <property type="project" value="InterPro"/>
</dbReference>
<evidence type="ECO:0000256" key="4">
    <source>
        <dbReference type="ARBA" id="ARBA00023004"/>
    </source>
</evidence>
<keyword evidence="5" id="KW-0560">Oxidoreductase</keyword>
<gene>
    <name evidence="7" type="ORF">B0T24DRAFT_528244</name>
</gene>
<dbReference type="GO" id="GO:0016705">
    <property type="term" value="F:oxidoreductase activity, acting on paired donors, with incorporation or reduction of molecular oxygen"/>
    <property type="evidence" value="ECO:0007669"/>
    <property type="project" value="InterPro"/>
</dbReference>
<evidence type="ECO:0000313" key="7">
    <source>
        <dbReference type="EMBL" id="KAK3374269.1"/>
    </source>
</evidence>
<dbReference type="InterPro" id="IPR053007">
    <property type="entry name" value="CYP450_monoxygenase_sec-met"/>
</dbReference>
<dbReference type="CDD" id="cd11040">
    <property type="entry name" value="CYP7_CYP8-like"/>
    <property type="match status" value="1"/>
</dbReference>
<dbReference type="InterPro" id="IPR001128">
    <property type="entry name" value="Cyt_P450"/>
</dbReference>
<dbReference type="EMBL" id="JAULSN010000004">
    <property type="protein sequence ID" value="KAK3374269.1"/>
    <property type="molecule type" value="Genomic_DNA"/>
</dbReference>
<dbReference type="GO" id="GO:0020037">
    <property type="term" value="F:heme binding"/>
    <property type="evidence" value="ECO:0007669"/>
    <property type="project" value="InterPro"/>
</dbReference>
<comment type="caution">
    <text evidence="7">The sequence shown here is derived from an EMBL/GenBank/DDBJ whole genome shotgun (WGS) entry which is preliminary data.</text>
</comment>
<sequence length="484" mass="52085">MIAAELTEKLSSDNCCIRDKHSHEIYTLRFPGVRMYVVNAPRLIPLIERQTATLSFAPVESAATAAVLGTSEATNRIMAADPASPDNHFAVFRKTVRPVLAPGPFLAAMFTRSFTTMSRSLDVQFGGGRTSVTTKLLAWTGREITLAGTTAEYGEANPFSEPDVYQAWQTFISGLPIFVSGFYPHIFARRSFAAREFLVSRFARYLGEGSHLTSGGSSGAVLARLRHNAAAGMPFADSARGEVGACMALLNNTIPGMFWVVYHIFSDPAVLADVRAELLATAVRRPLMPDTAEEGECCVLDVERVRTACPLLQSTVCEVYRFRGIGTGMVRVVVQDDVLDGRHLLKKGGLVFAPNSLPHFAPALWGPDCDRFDHRRFLRGSSAAGGGNNIKSVSSSALRIFGGGTARCPGRHFAGGNLLMFAAMLALRADIRPVEGEAAWAGVTVSKSFGLGIATGFVEPDRDIDVVVAPVGGQSWRLEFPPGP</sequence>
<dbReference type="AlphaFoldDB" id="A0AAE0KD26"/>
<dbReference type="InterPro" id="IPR002403">
    <property type="entry name" value="Cyt_P450_E_grp-IV"/>
</dbReference>
<dbReference type="GO" id="GO:0004497">
    <property type="term" value="F:monooxygenase activity"/>
    <property type="evidence" value="ECO:0007669"/>
    <property type="project" value="UniProtKB-KW"/>
</dbReference>
<dbReference type="SUPFAM" id="SSF48264">
    <property type="entry name" value="Cytochrome P450"/>
    <property type="match status" value="1"/>
</dbReference>
<organism evidence="7 8">
    <name type="scientific">Lasiosphaeria ovina</name>
    <dbReference type="NCBI Taxonomy" id="92902"/>
    <lineage>
        <taxon>Eukaryota</taxon>
        <taxon>Fungi</taxon>
        <taxon>Dikarya</taxon>
        <taxon>Ascomycota</taxon>
        <taxon>Pezizomycotina</taxon>
        <taxon>Sordariomycetes</taxon>
        <taxon>Sordariomycetidae</taxon>
        <taxon>Sordariales</taxon>
        <taxon>Lasiosphaeriaceae</taxon>
        <taxon>Lasiosphaeria</taxon>
    </lineage>
</organism>
<evidence type="ECO:0000256" key="3">
    <source>
        <dbReference type="ARBA" id="ARBA00022723"/>
    </source>
</evidence>
<keyword evidence="6" id="KW-0349">Heme</keyword>
<keyword evidence="5" id="KW-0503">Monooxygenase</keyword>
<dbReference type="InterPro" id="IPR036396">
    <property type="entry name" value="Cyt_P450_sf"/>
</dbReference>
<dbReference type="PANTHER" id="PTHR47582">
    <property type="entry name" value="P450, PUTATIVE (EUROFUNG)-RELATED"/>
    <property type="match status" value="1"/>
</dbReference>
<evidence type="ECO:0000256" key="1">
    <source>
        <dbReference type="ARBA" id="ARBA00001971"/>
    </source>
</evidence>
<keyword evidence="4 6" id="KW-0408">Iron</keyword>
<accession>A0AAE0KD26</accession>
<evidence type="ECO:0000256" key="5">
    <source>
        <dbReference type="ARBA" id="ARBA00023033"/>
    </source>
</evidence>
<comment type="cofactor">
    <cofactor evidence="1 6">
        <name>heme</name>
        <dbReference type="ChEBI" id="CHEBI:30413"/>
    </cofactor>
</comment>
<dbReference type="Proteomes" id="UP001287356">
    <property type="component" value="Unassembled WGS sequence"/>
</dbReference>
<comment type="similarity">
    <text evidence="2">Belongs to the cytochrome P450 family.</text>
</comment>